<dbReference type="Pfam" id="PF00132">
    <property type="entry name" value="Hexapep"/>
    <property type="match status" value="1"/>
</dbReference>
<dbReference type="InterPro" id="IPR018357">
    <property type="entry name" value="Hexapep_transf_CS"/>
</dbReference>
<accession>A0ABW4QNT6</accession>
<dbReference type="PANTHER" id="PTHR23416:SF78">
    <property type="entry name" value="LIPOPOLYSACCHARIDE BIOSYNTHESIS O-ACETYL TRANSFERASE WBBJ-RELATED"/>
    <property type="match status" value="1"/>
</dbReference>
<dbReference type="PANTHER" id="PTHR23416">
    <property type="entry name" value="SIALIC ACID SYNTHASE-RELATED"/>
    <property type="match status" value="1"/>
</dbReference>
<evidence type="ECO:0000256" key="2">
    <source>
        <dbReference type="ARBA" id="ARBA00022737"/>
    </source>
</evidence>
<dbReference type="GO" id="GO:0016746">
    <property type="term" value="F:acyltransferase activity"/>
    <property type="evidence" value="ECO:0007669"/>
    <property type="project" value="UniProtKB-KW"/>
</dbReference>
<gene>
    <name evidence="4" type="ORF">ACFSDX_02160</name>
</gene>
<protein>
    <submittedName>
        <fullName evidence="4">Acyltransferase</fullName>
    </submittedName>
</protein>
<sequence length="149" mass="15968">MPKLTVTWPHQVAIGKNCILEKGIFFKYDGTWQQGPSIRIQDDSFIGTGCEFNIRMSIDIGKGALIASGCRFVDHDHGIAAGRPMRFQDGPEQAIVIGEDVWIGANVVVLKGVSIGNGAIVAAGAIVTKSILPNEIWAGVPAKKIGQRQ</sequence>
<dbReference type="InterPro" id="IPR001451">
    <property type="entry name" value="Hexapep"/>
</dbReference>
<dbReference type="Pfam" id="PF14602">
    <property type="entry name" value="Hexapep_2"/>
    <property type="match status" value="1"/>
</dbReference>
<dbReference type="PROSITE" id="PS00101">
    <property type="entry name" value="HEXAPEP_TRANSFERASES"/>
    <property type="match status" value="1"/>
</dbReference>
<keyword evidence="2" id="KW-0677">Repeat</keyword>
<dbReference type="InterPro" id="IPR011004">
    <property type="entry name" value="Trimer_LpxA-like_sf"/>
</dbReference>
<dbReference type="InterPro" id="IPR051159">
    <property type="entry name" value="Hexapeptide_acetyltransf"/>
</dbReference>
<evidence type="ECO:0000313" key="4">
    <source>
        <dbReference type="EMBL" id="MFD1871213.1"/>
    </source>
</evidence>
<dbReference type="EMBL" id="JBHUFD010000001">
    <property type="protein sequence ID" value="MFD1871213.1"/>
    <property type="molecule type" value="Genomic_DNA"/>
</dbReference>
<keyword evidence="1" id="KW-0808">Transferase</keyword>
<organism evidence="4 5">
    <name type="scientific">Hymenobacter bucti</name>
    <dbReference type="NCBI Taxonomy" id="1844114"/>
    <lineage>
        <taxon>Bacteria</taxon>
        <taxon>Pseudomonadati</taxon>
        <taxon>Bacteroidota</taxon>
        <taxon>Cytophagia</taxon>
        <taxon>Cytophagales</taxon>
        <taxon>Hymenobacteraceae</taxon>
        <taxon>Hymenobacter</taxon>
    </lineage>
</organism>
<reference evidence="5" key="1">
    <citation type="journal article" date="2019" name="Int. J. Syst. Evol. Microbiol.">
        <title>The Global Catalogue of Microorganisms (GCM) 10K type strain sequencing project: providing services to taxonomists for standard genome sequencing and annotation.</title>
        <authorList>
            <consortium name="The Broad Institute Genomics Platform"/>
            <consortium name="The Broad Institute Genome Sequencing Center for Infectious Disease"/>
            <person name="Wu L."/>
            <person name="Ma J."/>
        </authorList>
    </citation>
    <scope>NUCLEOTIDE SEQUENCE [LARGE SCALE GENOMIC DNA]</scope>
    <source>
        <strain evidence="5">CGMCC 1.15795</strain>
    </source>
</reference>
<evidence type="ECO:0000256" key="1">
    <source>
        <dbReference type="ARBA" id="ARBA00022679"/>
    </source>
</evidence>
<dbReference type="CDD" id="cd04647">
    <property type="entry name" value="LbH_MAT_like"/>
    <property type="match status" value="1"/>
</dbReference>
<proteinExistence type="predicted"/>
<evidence type="ECO:0000256" key="3">
    <source>
        <dbReference type="ARBA" id="ARBA00023315"/>
    </source>
</evidence>
<keyword evidence="5" id="KW-1185">Reference proteome</keyword>
<evidence type="ECO:0000313" key="5">
    <source>
        <dbReference type="Proteomes" id="UP001597197"/>
    </source>
</evidence>
<dbReference type="RefSeq" id="WP_382311557.1">
    <property type="nucleotide sequence ID" value="NZ_JBHUFD010000001.1"/>
</dbReference>
<keyword evidence="3 4" id="KW-0012">Acyltransferase</keyword>
<dbReference type="Gene3D" id="2.160.10.10">
    <property type="entry name" value="Hexapeptide repeat proteins"/>
    <property type="match status" value="1"/>
</dbReference>
<name>A0ABW4QNT6_9BACT</name>
<dbReference type="Proteomes" id="UP001597197">
    <property type="component" value="Unassembled WGS sequence"/>
</dbReference>
<dbReference type="SUPFAM" id="SSF51161">
    <property type="entry name" value="Trimeric LpxA-like enzymes"/>
    <property type="match status" value="1"/>
</dbReference>
<comment type="caution">
    <text evidence="4">The sequence shown here is derived from an EMBL/GenBank/DDBJ whole genome shotgun (WGS) entry which is preliminary data.</text>
</comment>